<organism evidence="2 3">
    <name type="scientific">Novipirellula aureliae</name>
    <dbReference type="NCBI Taxonomy" id="2527966"/>
    <lineage>
        <taxon>Bacteria</taxon>
        <taxon>Pseudomonadati</taxon>
        <taxon>Planctomycetota</taxon>
        <taxon>Planctomycetia</taxon>
        <taxon>Pirellulales</taxon>
        <taxon>Pirellulaceae</taxon>
        <taxon>Novipirellula</taxon>
    </lineage>
</organism>
<dbReference type="AlphaFoldDB" id="A0A5C6E4L8"/>
<comment type="caution">
    <text evidence="2">The sequence shown here is derived from an EMBL/GenBank/DDBJ whole genome shotgun (WGS) entry which is preliminary data.</text>
</comment>
<proteinExistence type="predicted"/>
<dbReference type="Proteomes" id="UP000315471">
    <property type="component" value="Unassembled WGS sequence"/>
</dbReference>
<protein>
    <submittedName>
        <fullName evidence="2">Uncharacterized protein</fullName>
    </submittedName>
</protein>
<accession>A0A5C6E4L8</accession>
<keyword evidence="3" id="KW-1185">Reference proteome</keyword>
<dbReference type="OrthoDB" id="291597at2"/>
<evidence type="ECO:0000256" key="1">
    <source>
        <dbReference type="SAM" id="MobiDB-lite"/>
    </source>
</evidence>
<feature type="region of interest" description="Disordered" evidence="1">
    <location>
        <begin position="59"/>
        <end position="79"/>
    </location>
</feature>
<sequence>MKQTVPQQRFARQARIQGWAGNLLALELHVFVTLTQRYRWLLLPVALLMLSAGRVVAAPPMPDTRQADKGTSAPEAAEADGDLKTTKLLAAILEANRYWFDGTPPGVPSYRYAFVHRDGKRQEFRIADPQTAGASIKRGITYTPLVAVLLQSLADSTSNAATMEVVEYSNDQIQIRFHSDGSLGARLGGGVSGRWAGYLYYKLGSGVLRLDAKTLMPIELTSTFRDDERDKETIVTEKLSEPHQIDADHVVPLHVEAIRQERESKNGHLKEDTTSRFDWAFRVYEPGLWLFDAEPTAAGTAIGYHLENVVIDYSEEPVLQASSSVVASIRELNKQTSAVVDQYVEANRAWLLPDLQQRTGLIYDYTQEEGYRERVIFDSAGNVLVQLARDRQSDKTPLTGKLNMLTADGREANGMADEPFVAVRSFSDRNTLDKLATGWGWQCASKRLAHRADNFGVSVQDMTDQKTRKLTLRPVRNRPTLDIGTMLRFISWAYLPGKSFERCEIEINGESQLPTEENYFVDGNAKPFCTIRFEDWLETPEGRAPGKIVGRATYPSRGKRDPVTREYEMLSEDFYFTAKFRLTEGGLWLLDEVVSTFESTGSGSTGRVTLVEAGDEDYQPLRDVRKRLDATSDFLGNVEKAACGLERIVPCRWGETTPVWLNGKYAHQATGQGDEGREPPYVVYRKNLGIQNLHPEVLPADKIRVTVNAYSTLYFTGYSFDVTLRLLDNEGLTLAEQTAVKSTKTMAYPEQKPIVFEFDSEVDPANVASIAVALRINRQSGGMVGSFWGSFGSSTADTEIAYLPGGRDWGPEQAIGEPANRGIGGDYKHAWSPLTQDDQAEWLEISYQNRVQAIGVNVYETCNPGAVHKVTYYDAAGNEQTAWEGDDPTSIDVGTGQGVSKIRFEDVVATDRVRIYLDSVNVKGWNEIDAVGLIEAETSIQWAEKATASSTYAH</sequence>
<evidence type="ECO:0000313" key="2">
    <source>
        <dbReference type="EMBL" id="TWU43858.1"/>
    </source>
</evidence>
<evidence type="ECO:0000313" key="3">
    <source>
        <dbReference type="Proteomes" id="UP000315471"/>
    </source>
</evidence>
<dbReference type="EMBL" id="SJPY01000002">
    <property type="protein sequence ID" value="TWU43858.1"/>
    <property type="molecule type" value="Genomic_DNA"/>
</dbReference>
<name>A0A5C6E4L8_9BACT</name>
<gene>
    <name evidence="2" type="ORF">Q31b_13900</name>
</gene>
<dbReference type="RefSeq" id="WP_146598921.1">
    <property type="nucleotide sequence ID" value="NZ_SJPY01000002.1"/>
</dbReference>
<reference evidence="2 3" key="1">
    <citation type="submission" date="2019-02" db="EMBL/GenBank/DDBJ databases">
        <title>Deep-cultivation of Planctomycetes and their phenomic and genomic characterization uncovers novel biology.</title>
        <authorList>
            <person name="Wiegand S."/>
            <person name="Jogler M."/>
            <person name="Boedeker C."/>
            <person name="Pinto D."/>
            <person name="Vollmers J."/>
            <person name="Rivas-Marin E."/>
            <person name="Kohn T."/>
            <person name="Peeters S.H."/>
            <person name="Heuer A."/>
            <person name="Rast P."/>
            <person name="Oberbeckmann S."/>
            <person name="Bunk B."/>
            <person name="Jeske O."/>
            <person name="Meyerdierks A."/>
            <person name="Storesund J.E."/>
            <person name="Kallscheuer N."/>
            <person name="Luecker S."/>
            <person name="Lage O.M."/>
            <person name="Pohl T."/>
            <person name="Merkel B.J."/>
            <person name="Hornburger P."/>
            <person name="Mueller R.-W."/>
            <person name="Bruemmer F."/>
            <person name="Labrenz M."/>
            <person name="Spormann A.M."/>
            <person name="Op Den Camp H."/>
            <person name="Overmann J."/>
            <person name="Amann R."/>
            <person name="Jetten M.S.M."/>
            <person name="Mascher T."/>
            <person name="Medema M.H."/>
            <person name="Devos D.P."/>
            <person name="Kaster A.-K."/>
            <person name="Ovreas L."/>
            <person name="Rohde M."/>
            <person name="Galperin M.Y."/>
            <person name="Jogler C."/>
        </authorList>
    </citation>
    <scope>NUCLEOTIDE SEQUENCE [LARGE SCALE GENOMIC DNA]</scope>
    <source>
        <strain evidence="2 3">Q31b</strain>
    </source>
</reference>